<dbReference type="SUPFAM" id="SSF48208">
    <property type="entry name" value="Six-hairpin glycosidases"/>
    <property type="match status" value="1"/>
</dbReference>
<comment type="caution">
    <text evidence="1">The sequence shown here is derived from an EMBL/GenBank/DDBJ whole genome shotgun (WGS) entry which is preliminary data.</text>
</comment>
<sequence>MQLEFTPDFNFDGSEYVLLPACCYDGNRFDVLKKDYPPMFTEEEARVDMPVTITDVPRLQKDGAGIVEVTTGDVSVPCIGVYLRKQRKGILLYTIQQIDGTNLGLVYQQGKLMLRYPFFREHGAYRWPFMVKSTDKGRVFRKGETVRIPCRYMEFDCGSMEAFFEMFFRNRKCMGLPCERPAILPFQKQFEIQRDKFNYCNWYGQGGFYGHGAKTDRPKAVWQPGWCGGGMSSYALLKLGGELEQKRALSTLRHIFHTQKDCGFLAEATDGAGQEISRGFGPEETKHWHLIRESADVLYFIFKHFDVLKERNIEIPDEFEAGAKRLADAFLKLWKRYGQFGQFVDLRTGDIIVGGSTAGAIAGAGLCRAYQYFGNEEYLRTAEAAGSFYYSRDAQNGYTTGGPGEILQGPDSESCAGLLETLVTLYETTHADHWLEKARHAAHLCASWTVAYNYAFPPQSEFARLNIKSVGAVFANVQNKHGGPGICTLSGNSLYRLYQYTGEPLYRELFEDIVLTVSQYMSTDARPVFSWDVPKDASLLRDDGITAPRERLLPGYICERVNLSDWESARCIGGVFNGSCWCETTNLLILAESAPFVDESKIQWMDERSYFADIE</sequence>
<evidence type="ECO:0000313" key="2">
    <source>
        <dbReference type="Proteomes" id="UP000824002"/>
    </source>
</evidence>
<organism evidence="1 2">
    <name type="scientific">Candidatus Merdivicinus excrementipullorum</name>
    <dbReference type="NCBI Taxonomy" id="2840867"/>
    <lineage>
        <taxon>Bacteria</taxon>
        <taxon>Bacillati</taxon>
        <taxon>Bacillota</taxon>
        <taxon>Clostridia</taxon>
        <taxon>Eubacteriales</taxon>
        <taxon>Oscillospiraceae</taxon>
        <taxon>Oscillospiraceae incertae sedis</taxon>
        <taxon>Candidatus Merdivicinus</taxon>
    </lineage>
</organism>
<dbReference type="Gene3D" id="1.50.10.10">
    <property type="match status" value="1"/>
</dbReference>
<evidence type="ECO:0000313" key="1">
    <source>
        <dbReference type="EMBL" id="HIS75852.1"/>
    </source>
</evidence>
<dbReference type="InterPro" id="IPR012341">
    <property type="entry name" value="6hp_glycosidase-like_sf"/>
</dbReference>
<reference evidence="1" key="1">
    <citation type="submission" date="2020-10" db="EMBL/GenBank/DDBJ databases">
        <authorList>
            <person name="Gilroy R."/>
        </authorList>
    </citation>
    <scope>NUCLEOTIDE SEQUENCE</scope>
    <source>
        <strain evidence="1">CHK199-13235</strain>
    </source>
</reference>
<protein>
    <submittedName>
        <fullName evidence="1">Uncharacterized protein</fullName>
    </submittedName>
</protein>
<dbReference type="Proteomes" id="UP000824002">
    <property type="component" value="Unassembled WGS sequence"/>
</dbReference>
<dbReference type="GO" id="GO:0005975">
    <property type="term" value="P:carbohydrate metabolic process"/>
    <property type="evidence" value="ECO:0007669"/>
    <property type="project" value="InterPro"/>
</dbReference>
<reference evidence="1" key="2">
    <citation type="journal article" date="2021" name="PeerJ">
        <title>Extensive microbial diversity within the chicken gut microbiome revealed by metagenomics and culture.</title>
        <authorList>
            <person name="Gilroy R."/>
            <person name="Ravi A."/>
            <person name="Getino M."/>
            <person name="Pursley I."/>
            <person name="Horton D.L."/>
            <person name="Alikhan N.F."/>
            <person name="Baker D."/>
            <person name="Gharbi K."/>
            <person name="Hall N."/>
            <person name="Watson M."/>
            <person name="Adriaenssens E.M."/>
            <person name="Foster-Nyarko E."/>
            <person name="Jarju S."/>
            <person name="Secka A."/>
            <person name="Antonio M."/>
            <person name="Oren A."/>
            <person name="Chaudhuri R.R."/>
            <person name="La Ragione R."/>
            <person name="Hildebrand F."/>
            <person name="Pallen M.J."/>
        </authorList>
    </citation>
    <scope>NUCLEOTIDE SEQUENCE</scope>
    <source>
        <strain evidence="1">CHK199-13235</strain>
    </source>
</reference>
<dbReference type="EMBL" id="DVJP01000027">
    <property type="protein sequence ID" value="HIS75852.1"/>
    <property type="molecule type" value="Genomic_DNA"/>
</dbReference>
<gene>
    <name evidence="1" type="ORF">IAB51_03480</name>
</gene>
<dbReference type="AlphaFoldDB" id="A0A9D1FLT8"/>
<accession>A0A9D1FLT8</accession>
<name>A0A9D1FLT8_9FIRM</name>
<dbReference type="InterPro" id="IPR008928">
    <property type="entry name" value="6-hairpin_glycosidase_sf"/>
</dbReference>
<proteinExistence type="predicted"/>